<comment type="subcellular location">
    <subcellularLocation>
        <location evidence="1">Secreted</location>
    </subcellularLocation>
</comment>
<keyword evidence="2" id="KW-0964">Secreted</keyword>
<feature type="domain" description="Gnk2-homologous" evidence="7">
    <location>
        <begin position="26"/>
        <end position="128"/>
    </location>
</feature>
<evidence type="ECO:0000313" key="8">
    <source>
        <dbReference type="EMBL" id="KAB1210462.1"/>
    </source>
</evidence>
<dbReference type="GO" id="GO:0005576">
    <property type="term" value="C:extracellular region"/>
    <property type="evidence" value="ECO:0007669"/>
    <property type="project" value="UniProtKB-SubCell"/>
</dbReference>
<proteinExistence type="inferred from homology"/>
<feature type="chain" id="PRO_5025373154" evidence="6">
    <location>
        <begin position="24"/>
        <end position="240"/>
    </location>
</feature>
<dbReference type="Pfam" id="PF01657">
    <property type="entry name" value="Stress-antifung"/>
    <property type="match status" value="2"/>
</dbReference>
<dbReference type="AlphaFoldDB" id="A0A6A1VC78"/>
<dbReference type="Proteomes" id="UP000516437">
    <property type="component" value="Chromosome 6"/>
</dbReference>
<organism evidence="8 9">
    <name type="scientific">Morella rubra</name>
    <name type="common">Chinese bayberry</name>
    <dbReference type="NCBI Taxonomy" id="262757"/>
    <lineage>
        <taxon>Eukaryota</taxon>
        <taxon>Viridiplantae</taxon>
        <taxon>Streptophyta</taxon>
        <taxon>Embryophyta</taxon>
        <taxon>Tracheophyta</taxon>
        <taxon>Spermatophyta</taxon>
        <taxon>Magnoliopsida</taxon>
        <taxon>eudicotyledons</taxon>
        <taxon>Gunneridae</taxon>
        <taxon>Pentapetalae</taxon>
        <taxon>rosids</taxon>
        <taxon>fabids</taxon>
        <taxon>Fagales</taxon>
        <taxon>Myricaceae</taxon>
        <taxon>Morella</taxon>
    </lineage>
</organism>
<evidence type="ECO:0000259" key="7">
    <source>
        <dbReference type="PROSITE" id="PS51473"/>
    </source>
</evidence>
<dbReference type="InterPro" id="IPR050581">
    <property type="entry name" value="CRR_secretory_protein"/>
</dbReference>
<dbReference type="Gene3D" id="3.30.430.20">
    <property type="entry name" value="Gnk2 domain, C-X8-C-X2-C motif"/>
    <property type="match status" value="2"/>
</dbReference>
<dbReference type="PANTHER" id="PTHR32411">
    <property type="entry name" value="CYSTEINE-RICH REPEAT SECRETORY PROTEIN 38-RELATED"/>
    <property type="match status" value="1"/>
</dbReference>
<evidence type="ECO:0000256" key="6">
    <source>
        <dbReference type="SAM" id="SignalP"/>
    </source>
</evidence>
<comment type="caution">
    <text evidence="8">The sequence shown here is derived from an EMBL/GenBank/DDBJ whole genome shotgun (WGS) entry which is preliminary data.</text>
</comment>
<dbReference type="EMBL" id="RXIC02000024">
    <property type="protein sequence ID" value="KAB1210462.1"/>
    <property type="molecule type" value="Genomic_DNA"/>
</dbReference>
<evidence type="ECO:0000256" key="1">
    <source>
        <dbReference type="ARBA" id="ARBA00004613"/>
    </source>
</evidence>
<reference evidence="8 9" key="1">
    <citation type="journal article" date="2019" name="Plant Biotechnol. J.">
        <title>The red bayberry genome and genetic basis of sex determination.</title>
        <authorList>
            <person name="Jia H.M."/>
            <person name="Jia H.J."/>
            <person name="Cai Q.L."/>
            <person name="Wang Y."/>
            <person name="Zhao H.B."/>
            <person name="Yang W.F."/>
            <person name="Wang G.Y."/>
            <person name="Li Y.H."/>
            <person name="Zhan D.L."/>
            <person name="Shen Y.T."/>
            <person name="Niu Q.F."/>
            <person name="Chang L."/>
            <person name="Qiu J."/>
            <person name="Zhao L."/>
            <person name="Xie H.B."/>
            <person name="Fu W.Y."/>
            <person name="Jin J."/>
            <person name="Li X.W."/>
            <person name="Jiao Y."/>
            <person name="Zhou C.C."/>
            <person name="Tu T."/>
            <person name="Chai C.Y."/>
            <person name="Gao J.L."/>
            <person name="Fan L.J."/>
            <person name="van de Weg E."/>
            <person name="Wang J.Y."/>
            <person name="Gao Z.S."/>
        </authorList>
    </citation>
    <scope>NUCLEOTIDE SEQUENCE [LARGE SCALE GENOMIC DNA]</scope>
    <source>
        <tissue evidence="8">Leaves</tissue>
    </source>
</reference>
<feature type="domain" description="Gnk2-homologous" evidence="7">
    <location>
        <begin position="133"/>
        <end position="235"/>
    </location>
</feature>
<gene>
    <name evidence="8" type="ORF">CJ030_MR6G010758</name>
</gene>
<keyword evidence="9" id="KW-1185">Reference proteome</keyword>
<evidence type="ECO:0000256" key="4">
    <source>
        <dbReference type="ARBA" id="ARBA00022737"/>
    </source>
</evidence>
<protein>
    <submittedName>
        <fullName evidence="8">Cysteine-rich repeat secretory protein 38</fullName>
    </submittedName>
</protein>
<sequence length="240" mass="26890">MSSKCTASLYQLAFLLLLQTVFSAQLLRPSCSKPSLNFAANDPYETSLNELMQYLSYHSASTGFSLGSKGENQYKTHGVALCYSSVSSTDCLNCVVEASKEIRRQCPYRKGATIWYNDCFLKYLNLNFFGLIDYRALSICNPGNATDPISFNQHKTELLSQLANNVSTSLRMYRTAEFELAGSVKLYAEAQCTRDLFSVDCKQCLDYFIPNACNGRLGGRTFSGSCYLRFETYDFFSASN</sequence>
<dbReference type="PANTHER" id="PTHR32411:SF43">
    <property type="entry name" value="CYSTEINE-RICH REPEAT SECRETORY PROTEIN 38"/>
    <property type="match status" value="1"/>
</dbReference>
<comment type="similarity">
    <text evidence="5">Belongs to the cysteine-rich repeat secretory protein family.</text>
</comment>
<dbReference type="InterPro" id="IPR038408">
    <property type="entry name" value="GNK2_sf"/>
</dbReference>
<evidence type="ECO:0000256" key="5">
    <source>
        <dbReference type="ARBA" id="ARBA00038515"/>
    </source>
</evidence>
<dbReference type="CDD" id="cd23509">
    <property type="entry name" value="Gnk2-like"/>
    <property type="match status" value="2"/>
</dbReference>
<keyword evidence="3 6" id="KW-0732">Signal</keyword>
<name>A0A6A1VC78_9ROSI</name>
<feature type="signal peptide" evidence="6">
    <location>
        <begin position="1"/>
        <end position="23"/>
    </location>
</feature>
<evidence type="ECO:0000256" key="3">
    <source>
        <dbReference type="ARBA" id="ARBA00022729"/>
    </source>
</evidence>
<dbReference type="InterPro" id="IPR002902">
    <property type="entry name" value="GNK2"/>
</dbReference>
<dbReference type="PROSITE" id="PS51473">
    <property type="entry name" value="GNK2"/>
    <property type="match status" value="2"/>
</dbReference>
<dbReference type="OrthoDB" id="1923309at2759"/>
<keyword evidence="4" id="KW-0677">Repeat</keyword>
<evidence type="ECO:0000256" key="2">
    <source>
        <dbReference type="ARBA" id="ARBA00022525"/>
    </source>
</evidence>
<evidence type="ECO:0000313" key="9">
    <source>
        <dbReference type="Proteomes" id="UP000516437"/>
    </source>
</evidence>
<accession>A0A6A1VC78</accession>